<organism evidence="1 2">
    <name type="scientific">Microbacterium oleivorans</name>
    <dbReference type="NCBI Taxonomy" id="273677"/>
    <lineage>
        <taxon>Bacteria</taxon>
        <taxon>Bacillati</taxon>
        <taxon>Actinomycetota</taxon>
        <taxon>Actinomycetes</taxon>
        <taxon>Micrococcales</taxon>
        <taxon>Microbacteriaceae</taxon>
        <taxon>Microbacterium</taxon>
    </lineage>
</organism>
<dbReference type="OrthoDB" id="3268477at2"/>
<dbReference type="GeneID" id="91432702"/>
<proteinExistence type="predicted"/>
<dbReference type="RefSeq" id="WP_018188871.1">
    <property type="nucleotide sequence ID" value="NZ_CP031421.1"/>
</dbReference>
<reference evidence="1 2" key="1">
    <citation type="submission" date="2014-03" db="EMBL/GenBank/DDBJ databases">
        <title>Draft Genome Sequences of 13 Willow Endophytes.</title>
        <authorList>
            <person name="Gan H.Y."/>
            <person name="Gan H.M."/>
            <person name="Savka M.A."/>
            <person name="Hudson A.O."/>
        </authorList>
    </citation>
    <scope>NUCLEOTIDE SEQUENCE [LARGE SCALE GENOMIC DNA]</scope>
    <source>
        <strain evidence="1 2">RIT293</strain>
    </source>
</reference>
<dbReference type="AlphaFoldDB" id="A0A031FPJ8"/>
<keyword evidence="2" id="KW-1185">Reference proteome</keyword>
<dbReference type="PATRIC" id="fig|273677.3.peg.2505"/>
<dbReference type="Proteomes" id="UP000024001">
    <property type="component" value="Unassembled WGS sequence"/>
</dbReference>
<name>A0A031FPJ8_9MICO</name>
<sequence length="74" mass="8395">MTTSQTYWYNLSTQSVVRDDQRPSEDCLGPFATAAEAEDSPAVLIEYAKSWLESEESEPYRQMAAELDDDIDRA</sequence>
<comment type="caution">
    <text evidence="1">The sequence shown here is derived from an EMBL/GenBank/DDBJ whole genome shotgun (WGS) entry which is preliminary data.</text>
</comment>
<evidence type="ECO:0000313" key="1">
    <source>
        <dbReference type="EMBL" id="EZP26192.1"/>
    </source>
</evidence>
<protein>
    <submittedName>
        <fullName evidence="1">Uncharacterized protein</fullName>
    </submittedName>
</protein>
<dbReference type="KEGG" id="moo:BWL13_02342"/>
<accession>A0A031FPJ8</accession>
<evidence type="ECO:0000313" key="2">
    <source>
        <dbReference type="Proteomes" id="UP000024001"/>
    </source>
</evidence>
<dbReference type="EMBL" id="JFYO01000007">
    <property type="protein sequence ID" value="EZP26192.1"/>
    <property type="molecule type" value="Genomic_DNA"/>
</dbReference>
<gene>
    <name evidence="1" type="ORF">BW34_02524</name>
</gene>
<dbReference type="eggNOG" id="ENOG5030N9E">
    <property type="taxonomic scope" value="Bacteria"/>
</dbReference>